<organism evidence="2">
    <name type="scientific">marine sediment metagenome</name>
    <dbReference type="NCBI Taxonomy" id="412755"/>
    <lineage>
        <taxon>unclassified sequences</taxon>
        <taxon>metagenomes</taxon>
        <taxon>ecological metagenomes</taxon>
    </lineage>
</organism>
<evidence type="ECO:0000259" key="1">
    <source>
        <dbReference type="Pfam" id="PF21781"/>
    </source>
</evidence>
<name>X1D1C6_9ZZZZ</name>
<dbReference type="Pfam" id="PF21781">
    <property type="entry name" value="DUF6876"/>
    <property type="match status" value="1"/>
</dbReference>
<feature type="non-terminal residue" evidence="2">
    <location>
        <position position="52"/>
    </location>
</feature>
<reference evidence="2" key="1">
    <citation type="journal article" date="2014" name="Front. Microbiol.">
        <title>High frequency of phylogenetically diverse reductive dehalogenase-homologous genes in deep subseafloor sedimentary metagenomes.</title>
        <authorList>
            <person name="Kawai M."/>
            <person name="Futagami T."/>
            <person name="Toyoda A."/>
            <person name="Takaki Y."/>
            <person name="Nishi S."/>
            <person name="Hori S."/>
            <person name="Arai W."/>
            <person name="Tsubouchi T."/>
            <person name="Morono Y."/>
            <person name="Uchiyama I."/>
            <person name="Ito T."/>
            <person name="Fujiyama A."/>
            <person name="Inagaki F."/>
            <person name="Takami H."/>
        </authorList>
    </citation>
    <scope>NUCLEOTIDE SEQUENCE</scope>
    <source>
        <strain evidence="2">Expedition CK06-06</strain>
    </source>
</reference>
<proteinExistence type="predicted"/>
<dbReference type="EMBL" id="BART01027062">
    <property type="protein sequence ID" value="GAG90306.1"/>
    <property type="molecule type" value="Genomic_DNA"/>
</dbReference>
<feature type="domain" description="DUF6876" evidence="1">
    <location>
        <begin position="10"/>
        <end position="50"/>
    </location>
</feature>
<dbReference type="AlphaFoldDB" id="X1D1C6"/>
<gene>
    <name evidence="2" type="ORF">S01H4_48077</name>
</gene>
<evidence type="ECO:0000313" key="2">
    <source>
        <dbReference type="EMBL" id="GAG90306.1"/>
    </source>
</evidence>
<comment type="caution">
    <text evidence="2">The sequence shown here is derived from an EMBL/GenBank/DDBJ whole genome shotgun (WGS) entry which is preliminary data.</text>
</comment>
<accession>X1D1C6</accession>
<protein>
    <recommendedName>
        <fullName evidence="1">DUF6876 domain-containing protein</fullName>
    </recommendedName>
</protein>
<dbReference type="InterPro" id="IPR049241">
    <property type="entry name" value="DUF6876"/>
</dbReference>
<sequence>MMQRTGDRELKDLGQFTGTTQYYRVFGVNVTDGVKYVMDNGYAWLVTDAIAV</sequence>